<name>A0ABW7QRD9_9ACTN</name>
<feature type="transmembrane region" description="Helical" evidence="1">
    <location>
        <begin position="12"/>
        <end position="38"/>
    </location>
</feature>
<keyword evidence="1" id="KW-0812">Transmembrane</keyword>
<keyword evidence="3" id="KW-1185">Reference proteome</keyword>
<keyword evidence="1" id="KW-0472">Membrane</keyword>
<accession>A0ABW7QRD9</accession>
<proteinExistence type="predicted"/>
<evidence type="ECO:0000313" key="2">
    <source>
        <dbReference type="EMBL" id="MFH8547069.1"/>
    </source>
</evidence>
<dbReference type="EMBL" id="JBIRGQ010000003">
    <property type="protein sequence ID" value="MFH8547069.1"/>
    <property type="molecule type" value="Genomic_DNA"/>
</dbReference>
<reference evidence="2 3" key="1">
    <citation type="submission" date="2024-10" db="EMBL/GenBank/DDBJ databases">
        <title>The Natural Products Discovery Center: Release of the First 8490 Sequenced Strains for Exploring Actinobacteria Biosynthetic Diversity.</title>
        <authorList>
            <person name="Kalkreuter E."/>
            <person name="Kautsar S.A."/>
            <person name="Yang D."/>
            <person name="Bader C.D."/>
            <person name="Teijaro C.N."/>
            <person name="Fluegel L."/>
            <person name="Davis C.M."/>
            <person name="Simpson J.R."/>
            <person name="Lauterbach L."/>
            <person name="Steele A.D."/>
            <person name="Gui C."/>
            <person name="Meng S."/>
            <person name="Li G."/>
            <person name="Viehrig K."/>
            <person name="Ye F."/>
            <person name="Su P."/>
            <person name="Kiefer A.F."/>
            <person name="Nichols A."/>
            <person name="Cepeda A.J."/>
            <person name="Yan W."/>
            <person name="Fan B."/>
            <person name="Jiang Y."/>
            <person name="Adhikari A."/>
            <person name="Zheng C.-J."/>
            <person name="Schuster L."/>
            <person name="Cowan T.M."/>
            <person name="Smanski M.J."/>
            <person name="Chevrette M.G."/>
            <person name="De Carvalho L.P.S."/>
            <person name="Shen B."/>
        </authorList>
    </citation>
    <scope>NUCLEOTIDE SEQUENCE [LARGE SCALE GENOMIC DNA]</scope>
    <source>
        <strain evidence="2 3">NPDC017990</strain>
    </source>
</reference>
<gene>
    <name evidence="2" type="ORF">ACH4F9_18875</name>
</gene>
<keyword evidence="1" id="KW-1133">Transmembrane helix</keyword>
<dbReference type="RefSeq" id="WP_397712948.1">
    <property type="nucleotide sequence ID" value="NZ_JBIRGN010000003.1"/>
</dbReference>
<evidence type="ECO:0000256" key="1">
    <source>
        <dbReference type="SAM" id="Phobius"/>
    </source>
</evidence>
<evidence type="ECO:0000313" key="3">
    <source>
        <dbReference type="Proteomes" id="UP001610818"/>
    </source>
</evidence>
<organism evidence="2 3">
    <name type="scientific">Streptomyces longisporoflavus</name>
    <dbReference type="NCBI Taxonomy" id="28044"/>
    <lineage>
        <taxon>Bacteria</taxon>
        <taxon>Bacillati</taxon>
        <taxon>Actinomycetota</taxon>
        <taxon>Actinomycetes</taxon>
        <taxon>Kitasatosporales</taxon>
        <taxon>Streptomycetaceae</taxon>
        <taxon>Streptomyces</taxon>
    </lineage>
</organism>
<protein>
    <submittedName>
        <fullName evidence="2">Uncharacterized protein</fullName>
    </submittedName>
</protein>
<sequence length="44" mass="4545">MFLALGYTEALFLALALPATVCLCLGVPLTTVVTLTFLTGRSAA</sequence>
<comment type="caution">
    <text evidence="2">The sequence shown here is derived from an EMBL/GenBank/DDBJ whole genome shotgun (WGS) entry which is preliminary data.</text>
</comment>
<dbReference type="Proteomes" id="UP001610818">
    <property type="component" value="Unassembled WGS sequence"/>
</dbReference>